<evidence type="ECO:0000256" key="1">
    <source>
        <dbReference type="SAM" id="MobiDB-lite"/>
    </source>
</evidence>
<protein>
    <submittedName>
        <fullName evidence="2">Uncharacterized protein</fullName>
    </submittedName>
</protein>
<keyword evidence="3" id="KW-1185">Reference proteome</keyword>
<accession>A0A2I0APJ6</accession>
<proteinExistence type="predicted"/>
<evidence type="ECO:0000313" key="3">
    <source>
        <dbReference type="Proteomes" id="UP000236161"/>
    </source>
</evidence>
<reference evidence="2 3" key="1">
    <citation type="journal article" date="2017" name="Nature">
        <title>The Apostasia genome and the evolution of orchids.</title>
        <authorList>
            <person name="Zhang G.Q."/>
            <person name="Liu K.W."/>
            <person name="Li Z."/>
            <person name="Lohaus R."/>
            <person name="Hsiao Y.Y."/>
            <person name="Niu S.C."/>
            <person name="Wang J.Y."/>
            <person name="Lin Y.C."/>
            <person name="Xu Q."/>
            <person name="Chen L.J."/>
            <person name="Yoshida K."/>
            <person name="Fujiwara S."/>
            <person name="Wang Z.W."/>
            <person name="Zhang Y.Q."/>
            <person name="Mitsuda N."/>
            <person name="Wang M."/>
            <person name="Liu G.H."/>
            <person name="Pecoraro L."/>
            <person name="Huang H.X."/>
            <person name="Xiao X.J."/>
            <person name="Lin M."/>
            <person name="Wu X.Y."/>
            <person name="Wu W.L."/>
            <person name="Chen Y.Y."/>
            <person name="Chang S.B."/>
            <person name="Sakamoto S."/>
            <person name="Ohme-Takagi M."/>
            <person name="Yagi M."/>
            <person name="Zeng S.J."/>
            <person name="Shen C.Y."/>
            <person name="Yeh C.M."/>
            <person name="Luo Y.B."/>
            <person name="Tsai W.C."/>
            <person name="Van de Peer Y."/>
            <person name="Liu Z.J."/>
        </authorList>
    </citation>
    <scope>NUCLEOTIDE SEQUENCE [LARGE SCALE GENOMIC DNA]</scope>
    <source>
        <strain evidence="3">cv. Shenzhen</strain>
        <tissue evidence="2">Stem</tissue>
    </source>
</reference>
<organism evidence="2 3">
    <name type="scientific">Apostasia shenzhenica</name>
    <dbReference type="NCBI Taxonomy" id="1088818"/>
    <lineage>
        <taxon>Eukaryota</taxon>
        <taxon>Viridiplantae</taxon>
        <taxon>Streptophyta</taxon>
        <taxon>Embryophyta</taxon>
        <taxon>Tracheophyta</taxon>
        <taxon>Spermatophyta</taxon>
        <taxon>Magnoliopsida</taxon>
        <taxon>Liliopsida</taxon>
        <taxon>Asparagales</taxon>
        <taxon>Orchidaceae</taxon>
        <taxon>Apostasioideae</taxon>
        <taxon>Apostasia</taxon>
    </lineage>
</organism>
<dbReference type="Proteomes" id="UP000236161">
    <property type="component" value="Unassembled WGS sequence"/>
</dbReference>
<dbReference type="AlphaFoldDB" id="A0A2I0APJ6"/>
<sequence length="101" mass="10996">MKLASRPSFPRAAAYVALIISVRSVDLQEEGDASTATVVAICRKKLTQPPATRIHSATRSKQSQQFPPSLQITSASRSRKRHPAPASVSPSWFPFALLLKP</sequence>
<evidence type="ECO:0000313" key="2">
    <source>
        <dbReference type="EMBL" id="PKA57481.1"/>
    </source>
</evidence>
<name>A0A2I0APJ6_9ASPA</name>
<feature type="compositionally biased region" description="Polar residues" evidence="1">
    <location>
        <begin position="55"/>
        <end position="76"/>
    </location>
</feature>
<gene>
    <name evidence="2" type="ORF">AXF42_Ash013669</name>
</gene>
<feature type="region of interest" description="Disordered" evidence="1">
    <location>
        <begin position="50"/>
        <end position="89"/>
    </location>
</feature>
<dbReference type="EMBL" id="KZ451968">
    <property type="protein sequence ID" value="PKA57481.1"/>
    <property type="molecule type" value="Genomic_DNA"/>
</dbReference>